<dbReference type="GO" id="GO:0016209">
    <property type="term" value="F:antioxidant activity"/>
    <property type="evidence" value="ECO:0007669"/>
    <property type="project" value="InterPro"/>
</dbReference>
<evidence type="ECO:0000313" key="2">
    <source>
        <dbReference type="EMBL" id="MBO1323301.1"/>
    </source>
</evidence>
<dbReference type="Gene3D" id="3.40.30.10">
    <property type="entry name" value="Glutaredoxin"/>
    <property type="match status" value="1"/>
</dbReference>
<evidence type="ECO:0000259" key="1">
    <source>
        <dbReference type="Pfam" id="PF00578"/>
    </source>
</evidence>
<gene>
    <name evidence="2" type="ORF">J3U88_32850</name>
</gene>
<proteinExistence type="predicted"/>
<protein>
    <submittedName>
        <fullName evidence="2">Redoxin domain-containing protein</fullName>
    </submittedName>
</protein>
<dbReference type="EMBL" id="JAFREP010000056">
    <property type="protein sequence ID" value="MBO1323301.1"/>
    <property type="molecule type" value="Genomic_DNA"/>
</dbReference>
<evidence type="ECO:0000313" key="3">
    <source>
        <dbReference type="Proteomes" id="UP000664417"/>
    </source>
</evidence>
<organism evidence="2 3">
    <name type="scientific">Acanthopleuribacter pedis</name>
    <dbReference type="NCBI Taxonomy" id="442870"/>
    <lineage>
        <taxon>Bacteria</taxon>
        <taxon>Pseudomonadati</taxon>
        <taxon>Acidobacteriota</taxon>
        <taxon>Holophagae</taxon>
        <taxon>Acanthopleuribacterales</taxon>
        <taxon>Acanthopleuribacteraceae</taxon>
        <taxon>Acanthopleuribacter</taxon>
    </lineage>
</organism>
<dbReference type="Pfam" id="PF00578">
    <property type="entry name" value="AhpC-TSA"/>
    <property type="match status" value="1"/>
</dbReference>
<sequence>MVQLQTAQNDFEELGISPAAISVDDPTQSQKTQRRLNLTYPLLTDPGATMATALGLRHEGGNPMDGSDIARPARILIDRTGRILWSDISENYRVRPLPEQILKEVAPLVNRTP</sequence>
<dbReference type="Proteomes" id="UP000664417">
    <property type="component" value="Unassembled WGS sequence"/>
</dbReference>
<name>A0A8J7U955_9BACT</name>
<dbReference type="GO" id="GO:0016491">
    <property type="term" value="F:oxidoreductase activity"/>
    <property type="evidence" value="ECO:0007669"/>
    <property type="project" value="InterPro"/>
</dbReference>
<dbReference type="InterPro" id="IPR036249">
    <property type="entry name" value="Thioredoxin-like_sf"/>
</dbReference>
<dbReference type="SUPFAM" id="SSF52833">
    <property type="entry name" value="Thioredoxin-like"/>
    <property type="match status" value="1"/>
</dbReference>
<feature type="domain" description="Alkyl hydroperoxide reductase subunit C/ Thiol specific antioxidant" evidence="1">
    <location>
        <begin position="2"/>
        <end position="84"/>
    </location>
</feature>
<comment type="caution">
    <text evidence="2">The sequence shown here is derived from an EMBL/GenBank/DDBJ whole genome shotgun (WGS) entry which is preliminary data.</text>
</comment>
<keyword evidence="3" id="KW-1185">Reference proteome</keyword>
<reference evidence="2" key="1">
    <citation type="submission" date="2021-03" db="EMBL/GenBank/DDBJ databases">
        <authorList>
            <person name="Wang G."/>
        </authorList>
    </citation>
    <scope>NUCLEOTIDE SEQUENCE</scope>
    <source>
        <strain evidence="2">KCTC 12899</strain>
    </source>
</reference>
<dbReference type="AlphaFoldDB" id="A0A8J7U955"/>
<accession>A0A8J7U955</accession>
<dbReference type="InterPro" id="IPR000866">
    <property type="entry name" value="AhpC/TSA"/>
</dbReference>